<dbReference type="EMBL" id="GGEC01077406">
    <property type="protein sequence ID" value="MBX57890.1"/>
    <property type="molecule type" value="Transcribed_RNA"/>
</dbReference>
<proteinExistence type="predicted"/>
<organism evidence="1">
    <name type="scientific">Rhizophora mucronata</name>
    <name type="common">Asiatic mangrove</name>
    <dbReference type="NCBI Taxonomy" id="61149"/>
    <lineage>
        <taxon>Eukaryota</taxon>
        <taxon>Viridiplantae</taxon>
        <taxon>Streptophyta</taxon>
        <taxon>Embryophyta</taxon>
        <taxon>Tracheophyta</taxon>
        <taxon>Spermatophyta</taxon>
        <taxon>Magnoliopsida</taxon>
        <taxon>eudicotyledons</taxon>
        <taxon>Gunneridae</taxon>
        <taxon>Pentapetalae</taxon>
        <taxon>rosids</taxon>
        <taxon>fabids</taxon>
        <taxon>Malpighiales</taxon>
        <taxon>Rhizophoraceae</taxon>
        <taxon>Rhizophora</taxon>
    </lineage>
</organism>
<reference evidence="1" key="1">
    <citation type="submission" date="2018-02" db="EMBL/GenBank/DDBJ databases">
        <title>Rhizophora mucronata_Transcriptome.</title>
        <authorList>
            <person name="Meera S.P."/>
            <person name="Sreeshan A."/>
            <person name="Augustine A."/>
        </authorList>
    </citation>
    <scope>NUCLEOTIDE SEQUENCE</scope>
    <source>
        <tissue evidence="1">Leaf</tissue>
    </source>
</reference>
<accession>A0A2P2PT33</accession>
<protein>
    <submittedName>
        <fullName evidence="1">Uncharacterized protein</fullName>
    </submittedName>
</protein>
<name>A0A2P2PT33_RHIMU</name>
<sequence>MVSLCRTPLPSMITS</sequence>
<evidence type="ECO:0000313" key="1">
    <source>
        <dbReference type="EMBL" id="MBX57890.1"/>
    </source>
</evidence>